<comment type="caution">
    <text evidence="1">The sequence shown here is derived from an EMBL/GenBank/DDBJ whole genome shotgun (WGS) entry which is preliminary data.</text>
</comment>
<name>A0A4C1WEE2_EUMVA</name>
<reference evidence="1 2" key="1">
    <citation type="journal article" date="2019" name="Commun. Biol.">
        <title>The bagworm genome reveals a unique fibroin gene that provides high tensile strength.</title>
        <authorList>
            <person name="Kono N."/>
            <person name="Nakamura H."/>
            <person name="Ohtoshi R."/>
            <person name="Tomita M."/>
            <person name="Numata K."/>
            <person name="Arakawa K."/>
        </authorList>
    </citation>
    <scope>NUCLEOTIDE SEQUENCE [LARGE SCALE GENOMIC DNA]</scope>
</reference>
<keyword evidence="2" id="KW-1185">Reference proteome</keyword>
<dbReference type="EMBL" id="BGZK01000531">
    <property type="protein sequence ID" value="GBP48842.1"/>
    <property type="molecule type" value="Genomic_DNA"/>
</dbReference>
<accession>A0A4C1WEE2</accession>
<sequence>MFAERSIRILITGKRKTIDVPGRCRIRIRISQLISGSLCGPTLSSITPLPLRQYPSIKYSIPTKEASNVSMTLLGSGVSMGGGDHLYDVSPNHLHPK</sequence>
<dbReference type="AlphaFoldDB" id="A0A4C1WEE2"/>
<protein>
    <submittedName>
        <fullName evidence="1">Uncharacterized protein</fullName>
    </submittedName>
</protein>
<evidence type="ECO:0000313" key="2">
    <source>
        <dbReference type="Proteomes" id="UP000299102"/>
    </source>
</evidence>
<evidence type="ECO:0000313" key="1">
    <source>
        <dbReference type="EMBL" id="GBP48842.1"/>
    </source>
</evidence>
<organism evidence="1 2">
    <name type="scientific">Eumeta variegata</name>
    <name type="common">Bagworm moth</name>
    <name type="synonym">Eumeta japonica</name>
    <dbReference type="NCBI Taxonomy" id="151549"/>
    <lineage>
        <taxon>Eukaryota</taxon>
        <taxon>Metazoa</taxon>
        <taxon>Ecdysozoa</taxon>
        <taxon>Arthropoda</taxon>
        <taxon>Hexapoda</taxon>
        <taxon>Insecta</taxon>
        <taxon>Pterygota</taxon>
        <taxon>Neoptera</taxon>
        <taxon>Endopterygota</taxon>
        <taxon>Lepidoptera</taxon>
        <taxon>Glossata</taxon>
        <taxon>Ditrysia</taxon>
        <taxon>Tineoidea</taxon>
        <taxon>Psychidae</taxon>
        <taxon>Oiketicinae</taxon>
        <taxon>Eumeta</taxon>
    </lineage>
</organism>
<dbReference type="Proteomes" id="UP000299102">
    <property type="component" value="Unassembled WGS sequence"/>
</dbReference>
<gene>
    <name evidence="1" type="ORF">EVAR_8450_1</name>
</gene>
<proteinExistence type="predicted"/>